<keyword evidence="8" id="KW-1185">Reference proteome</keyword>
<feature type="region of interest" description="Disordered" evidence="5">
    <location>
        <begin position="1"/>
        <end position="86"/>
    </location>
</feature>
<dbReference type="GO" id="GO:0006508">
    <property type="term" value="P:proteolysis"/>
    <property type="evidence" value="ECO:0007669"/>
    <property type="project" value="UniProtKB-KW"/>
</dbReference>
<dbReference type="PANTHER" id="PTHR47359:SF3">
    <property type="entry name" value="NLP_P60 DOMAIN-CONTAINING PROTEIN-RELATED"/>
    <property type="match status" value="1"/>
</dbReference>
<sequence>MTIALTPGMGHARVADHGGAQRGPQLASGKHPVRHAPQRVTRQHPGARPQHGMIAPMHPGAHPVAPMHPVHPVRPGAHPGVPGRPQPGLYAHAAGSALHGQMLLAARQRAARHKRARLIAQWQARADRAVRFALAQRGKPYLWGATGPAAYDCSGLVQRAWRKAGVKIPRVTHDQYRAIRKKVPRSRLRPGDLVLFNGLRHVGMYVGRGRFVHAPRAGRTVTTEPLRGYYARNYVGAVRPAWPKLPEIPTS</sequence>
<dbReference type="InterPro" id="IPR038765">
    <property type="entry name" value="Papain-like_cys_pep_sf"/>
</dbReference>
<comment type="similarity">
    <text evidence="1">Belongs to the peptidase C40 family.</text>
</comment>
<dbReference type="EMBL" id="JACJII010000001">
    <property type="protein sequence ID" value="MBA9007856.1"/>
    <property type="molecule type" value="Genomic_DNA"/>
</dbReference>
<dbReference type="InterPro" id="IPR000064">
    <property type="entry name" value="NLP_P60_dom"/>
</dbReference>
<proteinExistence type="inferred from homology"/>
<keyword evidence="2" id="KW-0645">Protease</keyword>
<feature type="domain" description="NlpC/P60" evidence="6">
    <location>
        <begin position="123"/>
        <end position="241"/>
    </location>
</feature>
<dbReference type="Gene3D" id="3.90.1720.10">
    <property type="entry name" value="endopeptidase domain like (from Nostoc punctiforme)"/>
    <property type="match status" value="1"/>
</dbReference>
<keyword evidence="4" id="KW-0788">Thiol protease</keyword>
<reference evidence="7 8" key="1">
    <citation type="submission" date="2020-08" db="EMBL/GenBank/DDBJ databases">
        <title>Sequencing the genomes of 1000 actinobacteria strains.</title>
        <authorList>
            <person name="Klenk H.-P."/>
        </authorList>
    </citation>
    <scope>NUCLEOTIDE SEQUENCE [LARGE SCALE GENOMIC DNA]</scope>
    <source>
        <strain evidence="7 8">DSM 45823</strain>
    </source>
</reference>
<dbReference type="InterPro" id="IPR051794">
    <property type="entry name" value="PG_Endopeptidase_C40"/>
</dbReference>
<evidence type="ECO:0000256" key="4">
    <source>
        <dbReference type="ARBA" id="ARBA00022807"/>
    </source>
</evidence>
<evidence type="ECO:0000256" key="2">
    <source>
        <dbReference type="ARBA" id="ARBA00022670"/>
    </source>
</evidence>
<evidence type="ECO:0000256" key="3">
    <source>
        <dbReference type="ARBA" id="ARBA00022801"/>
    </source>
</evidence>
<evidence type="ECO:0000313" key="8">
    <source>
        <dbReference type="Proteomes" id="UP000539313"/>
    </source>
</evidence>
<feature type="compositionally biased region" description="Low complexity" evidence="5">
    <location>
        <begin position="55"/>
        <end position="70"/>
    </location>
</feature>
<dbReference type="AlphaFoldDB" id="A0A7W3N5B6"/>
<organism evidence="7 8">
    <name type="scientific">Thermomonospora cellulosilytica</name>
    <dbReference type="NCBI Taxonomy" id="1411118"/>
    <lineage>
        <taxon>Bacteria</taxon>
        <taxon>Bacillati</taxon>
        <taxon>Actinomycetota</taxon>
        <taxon>Actinomycetes</taxon>
        <taxon>Streptosporangiales</taxon>
        <taxon>Thermomonosporaceae</taxon>
        <taxon>Thermomonospora</taxon>
    </lineage>
</organism>
<dbReference type="Pfam" id="PF00877">
    <property type="entry name" value="NLPC_P60"/>
    <property type="match status" value="1"/>
</dbReference>
<keyword evidence="3 7" id="KW-0378">Hydrolase</keyword>
<evidence type="ECO:0000256" key="5">
    <source>
        <dbReference type="SAM" id="MobiDB-lite"/>
    </source>
</evidence>
<comment type="caution">
    <text evidence="7">The sequence shown here is derived from an EMBL/GenBank/DDBJ whole genome shotgun (WGS) entry which is preliminary data.</text>
</comment>
<dbReference type="PROSITE" id="PS51935">
    <property type="entry name" value="NLPC_P60"/>
    <property type="match status" value="1"/>
</dbReference>
<accession>A0A7W3N5B6</accession>
<dbReference type="Proteomes" id="UP000539313">
    <property type="component" value="Unassembled WGS sequence"/>
</dbReference>
<name>A0A7W3N5B6_9ACTN</name>
<dbReference type="SUPFAM" id="SSF54001">
    <property type="entry name" value="Cysteine proteinases"/>
    <property type="match status" value="1"/>
</dbReference>
<gene>
    <name evidence="7" type="ORF">HNR21_006738</name>
</gene>
<dbReference type="PANTHER" id="PTHR47359">
    <property type="entry name" value="PEPTIDOGLYCAN DL-ENDOPEPTIDASE CWLO"/>
    <property type="match status" value="1"/>
</dbReference>
<dbReference type="GO" id="GO:0008234">
    <property type="term" value="F:cysteine-type peptidase activity"/>
    <property type="evidence" value="ECO:0007669"/>
    <property type="project" value="UniProtKB-KW"/>
</dbReference>
<protein>
    <submittedName>
        <fullName evidence="7">Cell wall-associated NlpC family hydrolase</fullName>
    </submittedName>
</protein>
<evidence type="ECO:0000313" key="7">
    <source>
        <dbReference type="EMBL" id="MBA9007856.1"/>
    </source>
</evidence>
<evidence type="ECO:0000259" key="6">
    <source>
        <dbReference type="PROSITE" id="PS51935"/>
    </source>
</evidence>
<dbReference type="RefSeq" id="WP_246442442.1">
    <property type="nucleotide sequence ID" value="NZ_JACJII010000001.1"/>
</dbReference>
<evidence type="ECO:0000256" key="1">
    <source>
        <dbReference type="ARBA" id="ARBA00007074"/>
    </source>
</evidence>